<dbReference type="PRINTS" id="PR00899">
    <property type="entry name" value="GPCRSTE3"/>
</dbReference>
<feature type="transmembrane region" description="Helical" evidence="11">
    <location>
        <begin position="12"/>
        <end position="32"/>
    </location>
</feature>
<protein>
    <recommendedName>
        <fullName evidence="14">A-pheromone receptor PreA</fullName>
    </recommendedName>
</protein>
<keyword evidence="7 11" id="KW-0472">Membrane</keyword>
<feature type="transmembrane region" description="Helical" evidence="11">
    <location>
        <begin position="83"/>
        <end position="106"/>
    </location>
</feature>
<evidence type="ECO:0000256" key="11">
    <source>
        <dbReference type="SAM" id="Phobius"/>
    </source>
</evidence>
<evidence type="ECO:0000256" key="3">
    <source>
        <dbReference type="ARBA" id="ARBA00022507"/>
    </source>
</evidence>
<reference evidence="12 13" key="1">
    <citation type="journal article" date="2018" name="Proc. Natl. Acad. Sci. U.S.A.">
        <title>Linking secondary metabolites to gene clusters through genome sequencing of six diverse Aspergillus species.</title>
        <authorList>
            <person name="Kaerboelling I."/>
            <person name="Vesth T.C."/>
            <person name="Frisvad J.C."/>
            <person name="Nybo J.L."/>
            <person name="Theobald S."/>
            <person name="Kuo A."/>
            <person name="Bowyer P."/>
            <person name="Matsuda Y."/>
            <person name="Mondo S."/>
            <person name="Lyhne E.K."/>
            <person name="Kogle M.E."/>
            <person name="Clum A."/>
            <person name="Lipzen A."/>
            <person name="Salamov A."/>
            <person name="Ngan C.Y."/>
            <person name="Daum C."/>
            <person name="Chiniquy J."/>
            <person name="Barry K."/>
            <person name="LaButti K."/>
            <person name="Haridas S."/>
            <person name="Simmons B.A."/>
            <person name="Magnuson J.K."/>
            <person name="Mortensen U.H."/>
            <person name="Larsen T.O."/>
            <person name="Grigoriev I.V."/>
            <person name="Baker S.E."/>
            <person name="Andersen M.R."/>
        </authorList>
    </citation>
    <scope>NUCLEOTIDE SEQUENCE [LARGE SCALE GENOMIC DNA]</scope>
    <source>
        <strain evidence="12 13">IBT 24754</strain>
    </source>
</reference>
<keyword evidence="6" id="KW-0297">G-protein coupled receptor</keyword>
<proteinExistence type="inferred from homology"/>
<dbReference type="PANTHER" id="PTHR28097:SF1">
    <property type="entry name" value="PHEROMONE A FACTOR RECEPTOR"/>
    <property type="match status" value="1"/>
</dbReference>
<dbReference type="Proteomes" id="UP000244073">
    <property type="component" value="Unassembled WGS sequence"/>
</dbReference>
<feature type="region of interest" description="Disordered" evidence="10">
    <location>
        <begin position="351"/>
        <end position="385"/>
    </location>
</feature>
<evidence type="ECO:0008006" key="14">
    <source>
        <dbReference type="Google" id="ProtNLM"/>
    </source>
</evidence>
<evidence type="ECO:0000256" key="10">
    <source>
        <dbReference type="SAM" id="MobiDB-lite"/>
    </source>
</evidence>
<keyword evidence="4 11" id="KW-0812">Transmembrane</keyword>
<evidence type="ECO:0000313" key="13">
    <source>
        <dbReference type="Proteomes" id="UP000244073"/>
    </source>
</evidence>
<dbReference type="GO" id="GO:0004932">
    <property type="term" value="F:mating-type factor pheromone receptor activity"/>
    <property type="evidence" value="ECO:0007669"/>
    <property type="project" value="InterPro"/>
</dbReference>
<evidence type="ECO:0000256" key="7">
    <source>
        <dbReference type="ARBA" id="ARBA00023136"/>
    </source>
</evidence>
<feature type="transmembrane region" description="Helical" evidence="11">
    <location>
        <begin position="216"/>
        <end position="240"/>
    </location>
</feature>
<dbReference type="EMBL" id="MSFN02000005">
    <property type="protein sequence ID" value="PTU19789.1"/>
    <property type="molecule type" value="Genomic_DNA"/>
</dbReference>
<organism evidence="12 13">
    <name type="scientific">Aspergillus ochraceoroseus IBT 24754</name>
    <dbReference type="NCBI Taxonomy" id="1392256"/>
    <lineage>
        <taxon>Eukaryota</taxon>
        <taxon>Fungi</taxon>
        <taxon>Dikarya</taxon>
        <taxon>Ascomycota</taxon>
        <taxon>Pezizomycotina</taxon>
        <taxon>Eurotiomycetes</taxon>
        <taxon>Eurotiomycetidae</taxon>
        <taxon>Eurotiales</taxon>
        <taxon>Aspergillaceae</taxon>
        <taxon>Aspergillus</taxon>
        <taxon>Aspergillus subgen. Nidulantes</taxon>
    </lineage>
</organism>
<accession>A0A2T5LU24</accession>
<dbReference type="GO" id="GO:0000750">
    <property type="term" value="P:pheromone-dependent signal transduction involved in conjugation with cellular fusion"/>
    <property type="evidence" value="ECO:0007669"/>
    <property type="project" value="TreeGrafter"/>
</dbReference>
<keyword evidence="3" id="KW-0589">Pheromone response</keyword>
<gene>
    <name evidence="12" type="ORF">P175DRAFT_0509794</name>
</gene>
<sequence>MSSAPVLPYPQAVAIQTLSAIAILISLPPLVLHWKNRNFPAASLICWFLVLDLFNITNAFIWPGDDIENWWDGEGLCDVEVKILTGAYAAIPGTLVCIFRNLAAVLDTRRATLVPTKRQRRQSHGIELMFCLGIPLITALLHMVYQGNRYFIFAISGCVTGLDESWVSLALGYIWPLVICLIGNYYCGLVLYRLHRYRSQFGDIIRSANSGLNKSRFLRLFSLSFVMMLALTPTQAFMVYRNISLNLPWHSYSWTYIHDYAWYEIVKVPTNGEVFFDRWIPVIAGFMSFIFFGCGKDALSMYRSILRFFGLDCCFRTPQSSSAGSFAQNTSRSSGSRVRLLFARNSKQNARGIANTSCRTDSSNGSYEDIEKGSPPSEPSKRPGRFSWPKSPFSWLRHPFSSSSHKGVPSAPRLAVPSNTVSTSAWAGSSQSRGSIDLNTSPTQKDFIRVKQVIRQESKVRV</sequence>
<evidence type="ECO:0000313" key="12">
    <source>
        <dbReference type="EMBL" id="PTU19789.1"/>
    </source>
</evidence>
<dbReference type="PANTHER" id="PTHR28097">
    <property type="entry name" value="PHEROMONE A FACTOR RECEPTOR"/>
    <property type="match status" value="1"/>
</dbReference>
<keyword evidence="5 11" id="KW-1133">Transmembrane helix</keyword>
<feature type="compositionally biased region" description="Polar residues" evidence="10">
    <location>
        <begin position="417"/>
        <end position="444"/>
    </location>
</feature>
<evidence type="ECO:0000256" key="2">
    <source>
        <dbReference type="ARBA" id="ARBA00011085"/>
    </source>
</evidence>
<dbReference type="AlphaFoldDB" id="A0A2T5LU24"/>
<evidence type="ECO:0000256" key="4">
    <source>
        <dbReference type="ARBA" id="ARBA00022692"/>
    </source>
</evidence>
<evidence type="ECO:0000256" key="8">
    <source>
        <dbReference type="ARBA" id="ARBA00023170"/>
    </source>
</evidence>
<comment type="similarity">
    <text evidence="2">Belongs to the G-protein coupled receptor 4 family.</text>
</comment>
<dbReference type="InterPro" id="IPR001499">
    <property type="entry name" value="GPCR_STE3"/>
</dbReference>
<feature type="transmembrane region" description="Helical" evidence="11">
    <location>
        <begin position="44"/>
        <end position="63"/>
    </location>
</feature>
<evidence type="ECO:0000256" key="5">
    <source>
        <dbReference type="ARBA" id="ARBA00022989"/>
    </source>
</evidence>
<keyword evidence="8" id="KW-0675">Receptor</keyword>
<dbReference type="Pfam" id="PF02076">
    <property type="entry name" value="STE3"/>
    <property type="match status" value="1"/>
</dbReference>
<dbReference type="VEuPathDB" id="FungiDB:P175DRAFT_0509794"/>
<feature type="region of interest" description="Disordered" evidence="10">
    <location>
        <begin position="406"/>
        <end position="444"/>
    </location>
</feature>
<name>A0A2T5LU24_9EURO</name>
<dbReference type="GeneID" id="63815337"/>
<evidence type="ECO:0000256" key="1">
    <source>
        <dbReference type="ARBA" id="ARBA00004141"/>
    </source>
</evidence>
<feature type="transmembrane region" description="Helical" evidence="11">
    <location>
        <begin position="173"/>
        <end position="195"/>
    </location>
</feature>
<feature type="transmembrane region" description="Helical" evidence="11">
    <location>
        <begin position="279"/>
        <end position="299"/>
    </location>
</feature>
<feature type="compositionally biased region" description="Polar residues" evidence="10">
    <location>
        <begin position="351"/>
        <end position="366"/>
    </location>
</feature>
<dbReference type="CDD" id="cd14966">
    <property type="entry name" value="7tmD_STE3"/>
    <property type="match status" value="1"/>
</dbReference>
<keyword evidence="9" id="KW-0807">Transducer</keyword>
<dbReference type="GO" id="GO:0005886">
    <property type="term" value="C:plasma membrane"/>
    <property type="evidence" value="ECO:0007669"/>
    <property type="project" value="TreeGrafter"/>
</dbReference>
<evidence type="ECO:0000256" key="6">
    <source>
        <dbReference type="ARBA" id="ARBA00023040"/>
    </source>
</evidence>
<evidence type="ECO:0000256" key="9">
    <source>
        <dbReference type="ARBA" id="ARBA00023224"/>
    </source>
</evidence>
<dbReference type="OrthoDB" id="2874149at2759"/>
<comment type="subcellular location">
    <subcellularLocation>
        <location evidence="1">Membrane</location>
        <topology evidence="1">Multi-pass membrane protein</topology>
    </subcellularLocation>
</comment>
<dbReference type="RefSeq" id="XP_040751181.1">
    <property type="nucleotide sequence ID" value="XM_040898455.1"/>
</dbReference>
<feature type="transmembrane region" description="Helical" evidence="11">
    <location>
        <begin position="126"/>
        <end position="145"/>
    </location>
</feature>
<comment type="caution">
    <text evidence="12">The sequence shown here is derived from an EMBL/GenBank/DDBJ whole genome shotgun (WGS) entry which is preliminary data.</text>
</comment>